<keyword evidence="11" id="KW-1185">Reference proteome</keyword>
<comment type="caution">
    <text evidence="9">The sequence shown here is derived from an EMBL/GenBank/DDBJ whole genome shotgun (WGS) entry which is preliminary data.</text>
</comment>
<evidence type="ECO:0000256" key="1">
    <source>
        <dbReference type="ARBA" id="ARBA00022729"/>
    </source>
</evidence>
<sequence>MAGLRTSAFALLCLLWHYIHVKAGTLFAVPGDDVLFNISITIAHLDSSFIALEKSPDERYKIMVFLDKSDPPEVSGAYRARIKYTGNILRGEVSFLLTNVSLEDAGEFRVVPVGIRRVYGSQILAVAGRPDNPTIIERTIPQVNKDNVLECKTRSNSRPDTNGYKMSFIWKRNDTILSNNSIQTIQGEKLSIHRLQREDRFDKYTCIAFDNPKLPSNESYHHQIDPKYGPSNELTLDPSNRTYFVAEGFQMKNIVCKADCNPECIYTWGNGIRQGAVLSLGVIDEQKRGIYTCTAQNPITNISVSTSIEVILTSGNNCSCLLGTCQIDMCSTISPAHTSKSGLCTDEPCHNEHNGPKTEGKKDFPVVLVSAVGGAAFAFMNLAIVLVCCKYYRIRLVKSSTTTRIPQDSNVNLSHREGQESEDVLDEEDTYSTIDDVFSTQSVPSAQMTLKSESFRTRRASVRYTRQPSISSRRTSSTADSGIEEEIDMP</sequence>
<feature type="region of interest" description="Disordered" evidence="5">
    <location>
        <begin position="405"/>
        <end position="428"/>
    </location>
</feature>
<keyword evidence="6" id="KW-0472">Membrane</keyword>
<keyword evidence="3" id="KW-0325">Glycoprotein</keyword>
<evidence type="ECO:0000313" key="9">
    <source>
        <dbReference type="EMBL" id="KAL3884283.1"/>
    </source>
</evidence>
<protein>
    <recommendedName>
        <fullName evidence="8">Ig-like domain-containing protein</fullName>
    </recommendedName>
</protein>
<dbReference type="PANTHER" id="PTHR44337">
    <property type="entry name" value="CARCINOEMBRYONIC ANTIGEN-RELATED CELL ADHESION MOLECULE 8"/>
    <property type="match status" value="1"/>
</dbReference>
<dbReference type="SUPFAM" id="SSF48726">
    <property type="entry name" value="Immunoglobulin"/>
    <property type="match status" value="1"/>
</dbReference>
<evidence type="ECO:0000256" key="5">
    <source>
        <dbReference type="SAM" id="MobiDB-lite"/>
    </source>
</evidence>
<dbReference type="InterPro" id="IPR036179">
    <property type="entry name" value="Ig-like_dom_sf"/>
</dbReference>
<feature type="region of interest" description="Disordered" evidence="5">
    <location>
        <begin position="449"/>
        <end position="490"/>
    </location>
</feature>
<reference evidence="9 11" key="1">
    <citation type="submission" date="2024-11" db="EMBL/GenBank/DDBJ databases">
        <title>Chromosome-level genome assembly of the freshwater bivalve Anodonta woodiana.</title>
        <authorList>
            <person name="Chen X."/>
        </authorList>
    </citation>
    <scope>NUCLEOTIDE SEQUENCE [LARGE SCALE GENOMIC DNA]</scope>
    <source>
        <strain evidence="9">MN2024</strain>
        <tissue evidence="9">Gills</tissue>
    </source>
</reference>
<evidence type="ECO:0000256" key="7">
    <source>
        <dbReference type="SAM" id="SignalP"/>
    </source>
</evidence>
<feature type="compositionally biased region" description="Polar residues" evidence="5">
    <location>
        <begin position="464"/>
        <end position="480"/>
    </location>
</feature>
<keyword evidence="1 7" id="KW-0732">Signal</keyword>
<name>A0ABD3XFS7_SINWO</name>
<dbReference type="Proteomes" id="UP001634394">
    <property type="component" value="Unassembled WGS sequence"/>
</dbReference>
<dbReference type="InterPro" id="IPR052598">
    <property type="entry name" value="IgSF_CEA-related"/>
</dbReference>
<feature type="signal peptide" evidence="7">
    <location>
        <begin position="1"/>
        <end position="23"/>
    </location>
</feature>
<gene>
    <name evidence="9" type="ORF">ACJMK2_024431</name>
    <name evidence="10" type="ORF">ACJMK2_024457</name>
</gene>
<keyword evidence="6" id="KW-1133">Transmembrane helix</keyword>
<dbReference type="EMBL" id="JBJQND010000002">
    <property type="protein sequence ID" value="KAL3884309.1"/>
    <property type="molecule type" value="Genomic_DNA"/>
</dbReference>
<proteinExistence type="predicted"/>
<evidence type="ECO:0000256" key="2">
    <source>
        <dbReference type="ARBA" id="ARBA00023157"/>
    </source>
</evidence>
<dbReference type="EMBL" id="JBJQND010000002">
    <property type="protein sequence ID" value="KAL3884283.1"/>
    <property type="molecule type" value="Genomic_DNA"/>
</dbReference>
<keyword evidence="4" id="KW-0393">Immunoglobulin domain</keyword>
<dbReference type="Gene3D" id="2.60.40.10">
    <property type="entry name" value="Immunoglobulins"/>
    <property type="match status" value="3"/>
</dbReference>
<organism evidence="9 11">
    <name type="scientific">Sinanodonta woodiana</name>
    <name type="common">Chinese pond mussel</name>
    <name type="synonym">Anodonta woodiana</name>
    <dbReference type="NCBI Taxonomy" id="1069815"/>
    <lineage>
        <taxon>Eukaryota</taxon>
        <taxon>Metazoa</taxon>
        <taxon>Spiralia</taxon>
        <taxon>Lophotrochozoa</taxon>
        <taxon>Mollusca</taxon>
        <taxon>Bivalvia</taxon>
        <taxon>Autobranchia</taxon>
        <taxon>Heteroconchia</taxon>
        <taxon>Palaeoheterodonta</taxon>
        <taxon>Unionida</taxon>
        <taxon>Unionoidea</taxon>
        <taxon>Unionidae</taxon>
        <taxon>Unioninae</taxon>
        <taxon>Sinanodonta</taxon>
    </lineage>
</organism>
<dbReference type="PROSITE" id="PS50835">
    <property type="entry name" value="IG_LIKE"/>
    <property type="match status" value="2"/>
</dbReference>
<dbReference type="InterPro" id="IPR007110">
    <property type="entry name" value="Ig-like_dom"/>
</dbReference>
<evidence type="ECO:0000313" key="10">
    <source>
        <dbReference type="EMBL" id="KAL3884309.1"/>
    </source>
</evidence>
<feature type="domain" description="Ig-like" evidence="8">
    <location>
        <begin position="133"/>
        <end position="208"/>
    </location>
</feature>
<dbReference type="PANTHER" id="PTHR44337:SF20">
    <property type="entry name" value="CARCINOEMBRYONIC ANTIGEN-RELATED CELL ADHESION MOLECULE 5-RELATED"/>
    <property type="match status" value="1"/>
</dbReference>
<evidence type="ECO:0000256" key="4">
    <source>
        <dbReference type="ARBA" id="ARBA00023319"/>
    </source>
</evidence>
<evidence type="ECO:0000259" key="8">
    <source>
        <dbReference type="PROSITE" id="PS50835"/>
    </source>
</evidence>
<evidence type="ECO:0000313" key="11">
    <source>
        <dbReference type="Proteomes" id="UP001634394"/>
    </source>
</evidence>
<keyword evidence="6" id="KW-0812">Transmembrane</keyword>
<keyword evidence="2" id="KW-1015">Disulfide bond</keyword>
<feature type="transmembrane region" description="Helical" evidence="6">
    <location>
        <begin position="364"/>
        <end position="389"/>
    </location>
</feature>
<feature type="domain" description="Ig-like" evidence="8">
    <location>
        <begin position="230"/>
        <end position="309"/>
    </location>
</feature>
<feature type="chain" id="PRO_5044725268" description="Ig-like domain-containing protein" evidence="7">
    <location>
        <begin position="24"/>
        <end position="490"/>
    </location>
</feature>
<dbReference type="InterPro" id="IPR013783">
    <property type="entry name" value="Ig-like_fold"/>
</dbReference>
<evidence type="ECO:0000256" key="6">
    <source>
        <dbReference type="SAM" id="Phobius"/>
    </source>
</evidence>
<evidence type="ECO:0000256" key="3">
    <source>
        <dbReference type="ARBA" id="ARBA00023180"/>
    </source>
</evidence>
<accession>A0ABD3XFS7</accession>
<dbReference type="AlphaFoldDB" id="A0ABD3XFS7"/>